<dbReference type="Proteomes" id="UP000014975">
    <property type="component" value="Unassembled WGS sequence"/>
</dbReference>
<dbReference type="PATRIC" id="fig|1121439.3.peg.1413"/>
<dbReference type="Gene3D" id="3.10.350.10">
    <property type="entry name" value="LysM domain"/>
    <property type="match status" value="1"/>
</dbReference>
<dbReference type="SUPFAM" id="SSF54106">
    <property type="entry name" value="LysM domain"/>
    <property type="match status" value="1"/>
</dbReference>
<dbReference type="CDD" id="cd00118">
    <property type="entry name" value="LysM"/>
    <property type="match status" value="1"/>
</dbReference>
<dbReference type="AlphaFoldDB" id="S7UP81"/>
<dbReference type="STRING" id="1121439.dsat_2896"/>
<dbReference type="PROSITE" id="PS51257">
    <property type="entry name" value="PROKAR_LIPOPROTEIN"/>
    <property type="match status" value="1"/>
</dbReference>
<sequence length="160" mass="17752">MKRFVILMLALALAGMVGCASKQKTAEAPPEPAKEEVVVVEKKEVKPAPTAMEIYEMNYQKLPTTHTVVKGDCLWCIAEQAQIYNDPFMWPLIYKSNRAKITKSPDLIYPGQVFDIPRTGMSLADIKDARKQAGAPWKKLEPAATANLPAAIRQELGYGF</sequence>
<feature type="signal peptide" evidence="1">
    <location>
        <begin position="1"/>
        <end position="22"/>
    </location>
</feature>
<gene>
    <name evidence="3" type="ORF">dsat_2896</name>
</gene>
<evidence type="ECO:0000259" key="2">
    <source>
        <dbReference type="PROSITE" id="PS51782"/>
    </source>
</evidence>
<accession>S7UP81</accession>
<feature type="chain" id="PRO_5004544917" evidence="1">
    <location>
        <begin position="23"/>
        <end position="160"/>
    </location>
</feature>
<proteinExistence type="predicted"/>
<protein>
    <submittedName>
        <fullName evidence="3">Peptidoglycan-binding lysin domain-containing protein</fullName>
    </submittedName>
</protein>
<comment type="caution">
    <text evidence="3">The sequence shown here is derived from an EMBL/GenBank/DDBJ whole genome shotgun (WGS) entry which is preliminary data.</text>
</comment>
<organism evidence="3 4">
    <name type="scientific">Alkalidesulfovibrio alkalitolerans DSM 16529</name>
    <dbReference type="NCBI Taxonomy" id="1121439"/>
    <lineage>
        <taxon>Bacteria</taxon>
        <taxon>Pseudomonadati</taxon>
        <taxon>Thermodesulfobacteriota</taxon>
        <taxon>Desulfovibrionia</taxon>
        <taxon>Desulfovibrionales</taxon>
        <taxon>Desulfovibrionaceae</taxon>
        <taxon>Alkalidesulfovibrio</taxon>
    </lineage>
</organism>
<dbReference type="InterPro" id="IPR036779">
    <property type="entry name" value="LysM_dom_sf"/>
</dbReference>
<dbReference type="InterPro" id="IPR052196">
    <property type="entry name" value="Bact_Kbp"/>
</dbReference>
<dbReference type="PANTHER" id="PTHR34700">
    <property type="entry name" value="POTASSIUM BINDING PROTEIN KBP"/>
    <property type="match status" value="1"/>
</dbReference>
<evidence type="ECO:0000256" key="1">
    <source>
        <dbReference type="SAM" id="SignalP"/>
    </source>
</evidence>
<name>S7UP81_9BACT</name>
<dbReference type="eggNOG" id="COG1652">
    <property type="taxonomic scope" value="Bacteria"/>
</dbReference>
<dbReference type="PROSITE" id="PS51782">
    <property type="entry name" value="LYSM"/>
    <property type="match status" value="1"/>
</dbReference>
<dbReference type="OrthoDB" id="370541at2"/>
<reference evidence="3 4" key="1">
    <citation type="journal article" date="2013" name="Genome Announc.">
        <title>Draft genome sequences for three mercury-methylating, sulfate-reducing bacteria.</title>
        <authorList>
            <person name="Brown S.D."/>
            <person name="Hurt R.A.Jr."/>
            <person name="Gilmour C.C."/>
            <person name="Elias D.A."/>
        </authorList>
    </citation>
    <scope>NUCLEOTIDE SEQUENCE [LARGE SCALE GENOMIC DNA]</scope>
    <source>
        <strain evidence="3 4">DSM 16529</strain>
    </source>
</reference>
<feature type="domain" description="LysM" evidence="2">
    <location>
        <begin position="64"/>
        <end position="116"/>
    </location>
</feature>
<dbReference type="InterPro" id="IPR018392">
    <property type="entry name" value="LysM"/>
</dbReference>
<dbReference type="PANTHER" id="PTHR34700:SF4">
    <property type="entry name" value="PHAGE-LIKE ELEMENT PBSX PROTEIN XKDP"/>
    <property type="match status" value="1"/>
</dbReference>
<evidence type="ECO:0000313" key="4">
    <source>
        <dbReference type="Proteomes" id="UP000014975"/>
    </source>
</evidence>
<keyword evidence="4" id="KW-1185">Reference proteome</keyword>
<dbReference type="EMBL" id="ATHI01000015">
    <property type="protein sequence ID" value="EPR34133.1"/>
    <property type="molecule type" value="Genomic_DNA"/>
</dbReference>
<evidence type="ECO:0000313" key="3">
    <source>
        <dbReference type="EMBL" id="EPR34133.1"/>
    </source>
</evidence>
<keyword evidence="1" id="KW-0732">Signal</keyword>
<dbReference type="RefSeq" id="WP_020886861.1">
    <property type="nucleotide sequence ID" value="NZ_ATHI01000015.1"/>
</dbReference>